<dbReference type="GO" id="GO:0022857">
    <property type="term" value="F:transmembrane transporter activity"/>
    <property type="evidence" value="ECO:0007669"/>
    <property type="project" value="InterPro"/>
</dbReference>
<feature type="transmembrane region" description="Helical" evidence="6">
    <location>
        <begin position="386"/>
        <end position="410"/>
    </location>
</feature>
<feature type="transmembrane region" description="Helical" evidence="6">
    <location>
        <begin position="328"/>
        <end position="351"/>
    </location>
</feature>
<evidence type="ECO:0000256" key="5">
    <source>
        <dbReference type="ARBA" id="ARBA00023136"/>
    </source>
</evidence>
<feature type="transmembrane region" description="Helical" evidence="6">
    <location>
        <begin position="132"/>
        <end position="154"/>
    </location>
</feature>
<keyword evidence="4 6" id="KW-1133">Transmembrane helix</keyword>
<dbReference type="PANTHER" id="PTHR43791">
    <property type="entry name" value="PERMEASE-RELATED"/>
    <property type="match status" value="1"/>
</dbReference>
<evidence type="ECO:0000256" key="6">
    <source>
        <dbReference type="SAM" id="Phobius"/>
    </source>
</evidence>
<protein>
    <submittedName>
        <fullName evidence="7">MFS general substrate transporter</fullName>
    </submittedName>
</protein>
<evidence type="ECO:0000256" key="2">
    <source>
        <dbReference type="ARBA" id="ARBA00022448"/>
    </source>
</evidence>
<feature type="transmembrane region" description="Helical" evidence="6">
    <location>
        <begin position="225"/>
        <end position="247"/>
    </location>
</feature>
<evidence type="ECO:0000313" key="7">
    <source>
        <dbReference type="EMBL" id="KLT43439.1"/>
    </source>
</evidence>
<keyword evidence="2" id="KW-0813">Transport</keyword>
<gene>
    <name evidence="7" type="ORF">CC85DRAFT_284580</name>
</gene>
<feature type="transmembrane region" description="Helical" evidence="6">
    <location>
        <begin position="295"/>
        <end position="316"/>
    </location>
</feature>
<keyword evidence="5 6" id="KW-0472">Membrane</keyword>
<dbReference type="PANTHER" id="PTHR43791:SF3">
    <property type="entry name" value="MAJOR FACILITATOR SUPERFAMILY (MFS) PROFILE DOMAIN-CONTAINING PROTEIN"/>
    <property type="match status" value="1"/>
</dbReference>
<evidence type="ECO:0000256" key="1">
    <source>
        <dbReference type="ARBA" id="ARBA00004141"/>
    </source>
</evidence>
<dbReference type="InterPro" id="IPR011701">
    <property type="entry name" value="MFS"/>
</dbReference>
<feature type="transmembrane region" description="Helical" evidence="6">
    <location>
        <begin position="455"/>
        <end position="476"/>
    </location>
</feature>
<dbReference type="EMBL" id="KQ087195">
    <property type="protein sequence ID" value="KLT43439.1"/>
    <property type="molecule type" value="Genomic_DNA"/>
</dbReference>
<dbReference type="GeneID" id="28983412"/>
<dbReference type="Pfam" id="PF07690">
    <property type="entry name" value="MFS_1"/>
    <property type="match status" value="1"/>
</dbReference>
<keyword evidence="8" id="KW-1185">Reference proteome</keyword>
<dbReference type="SUPFAM" id="SSF103473">
    <property type="entry name" value="MFS general substrate transporter"/>
    <property type="match status" value="1"/>
</dbReference>
<organism evidence="7 8">
    <name type="scientific">Cutaneotrichosporon oleaginosum</name>
    <dbReference type="NCBI Taxonomy" id="879819"/>
    <lineage>
        <taxon>Eukaryota</taxon>
        <taxon>Fungi</taxon>
        <taxon>Dikarya</taxon>
        <taxon>Basidiomycota</taxon>
        <taxon>Agaricomycotina</taxon>
        <taxon>Tremellomycetes</taxon>
        <taxon>Trichosporonales</taxon>
        <taxon>Trichosporonaceae</taxon>
        <taxon>Cutaneotrichosporon</taxon>
    </lineage>
</organism>
<feature type="transmembrane region" description="Helical" evidence="6">
    <location>
        <begin position="363"/>
        <end position="380"/>
    </location>
</feature>
<evidence type="ECO:0000256" key="4">
    <source>
        <dbReference type="ARBA" id="ARBA00022989"/>
    </source>
</evidence>
<evidence type="ECO:0000313" key="8">
    <source>
        <dbReference type="Proteomes" id="UP000053611"/>
    </source>
</evidence>
<name>A0A0J1B6U6_9TREE</name>
<feature type="transmembrane region" description="Helical" evidence="6">
    <location>
        <begin position="193"/>
        <end position="213"/>
    </location>
</feature>
<dbReference type="GO" id="GO:0016020">
    <property type="term" value="C:membrane"/>
    <property type="evidence" value="ECO:0007669"/>
    <property type="project" value="UniProtKB-SubCell"/>
</dbReference>
<reference evidence="7 8" key="1">
    <citation type="submission" date="2015-03" db="EMBL/GenBank/DDBJ databases">
        <title>Genomics and transcriptomics of the oil-accumulating basidiomycete yeast T. oleaginosus allow insights into substrate utilization and the diverse evolutionary trajectories of mating systems in fungi.</title>
        <authorList>
            <consortium name="DOE Joint Genome Institute"/>
            <person name="Kourist R."/>
            <person name="Kracht O."/>
            <person name="Bracharz F."/>
            <person name="Lipzen A."/>
            <person name="Nolan M."/>
            <person name="Ohm R."/>
            <person name="Grigoriev I."/>
            <person name="Sun S."/>
            <person name="Heitman J."/>
            <person name="Bruck T."/>
            <person name="Nowrousian M."/>
        </authorList>
    </citation>
    <scope>NUCLEOTIDE SEQUENCE [LARGE SCALE GENOMIC DNA]</scope>
    <source>
        <strain evidence="7 8">IBC0246</strain>
    </source>
</reference>
<dbReference type="FunFam" id="1.20.1250.20:FF:000018">
    <property type="entry name" value="MFS transporter permease"/>
    <property type="match status" value="1"/>
</dbReference>
<dbReference type="AlphaFoldDB" id="A0A0J1B6U6"/>
<evidence type="ECO:0000256" key="3">
    <source>
        <dbReference type="ARBA" id="ARBA00022692"/>
    </source>
</evidence>
<feature type="transmembrane region" description="Helical" evidence="6">
    <location>
        <begin position="422"/>
        <end position="443"/>
    </location>
</feature>
<comment type="subcellular location">
    <subcellularLocation>
        <location evidence="1">Membrane</location>
        <topology evidence="1">Multi-pass membrane protein</topology>
    </subcellularLocation>
</comment>
<proteinExistence type="predicted"/>
<dbReference type="Gene3D" id="1.20.1250.20">
    <property type="entry name" value="MFS general substrate transporter like domains"/>
    <property type="match status" value="2"/>
</dbReference>
<dbReference type="InterPro" id="IPR036259">
    <property type="entry name" value="MFS_trans_sf"/>
</dbReference>
<dbReference type="OrthoDB" id="3639251at2759"/>
<dbReference type="Proteomes" id="UP000053611">
    <property type="component" value="Unassembled WGS sequence"/>
</dbReference>
<sequence>MNDRSSTPEKNGHHVEHMAGAEHAHFDPSKSIEGHHHLTRNIDEGFDPLVLKRIIRKVDLRLIPILSAMYCISLIDRTNLSLARAANNKAMDTRLQLSIGDRYTMATVMFFPPYILLEMPSQIGLRKFGARWWLGTSVILWGIVMIGMGFVTTWNQLTAVRAILGVFEATLFPGAAYLIACWYPRKEMAVRNVAFYVISIVVSGLSATLAYGLSTLHLRNGLEGWQWIFVIEGIITVGIGLLGYLLITDFPDKAKFLTDDERDIIQLRIERDRGDAVADTLNWKKFTKYICEPRLWIYGYMFGSSTVGSYSLAYFLPQILATMGFTNVQAQLLVAPPYVWAAIPALSSAFLADNVRNCRSVAVAFNATCVIVGTAMYSQLPLSQKAARYAGVFIALGGCNSNVPLILSWAQTSIRSQSKRGFTSALIVAWGGIGGIIASVAFIQKEAKDGYPTGVFLTIGMNAAVVACAVGLNLFYNWQNKRAARGEVILEGEPEFRYQG</sequence>
<feature type="transmembrane region" description="Helical" evidence="6">
    <location>
        <begin position="160"/>
        <end position="181"/>
    </location>
</feature>
<keyword evidence="3 6" id="KW-0812">Transmembrane</keyword>
<accession>A0A0J1B6U6</accession>